<reference evidence="1 2" key="1">
    <citation type="submission" date="2017-04" db="EMBL/GenBank/DDBJ databases">
        <authorList>
            <person name="Afonso C.L."/>
            <person name="Miller P.J."/>
            <person name="Scott M.A."/>
            <person name="Spackman E."/>
            <person name="Goraichik I."/>
            <person name="Dimitrov K.M."/>
            <person name="Suarez D.L."/>
            <person name="Swayne D.E."/>
        </authorList>
    </citation>
    <scope>NUCLEOTIDE SEQUENCE [LARGE SCALE GENOMIC DNA]</scope>
    <source>
        <strain evidence="1 2">DSM 19625</strain>
    </source>
</reference>
<dbReference type="EMBL" id="FWYB01000001">
    <property type="protein sequence ID" value="SMC52522.1"/>
    <property type="molecule type" value="Genomic_DNA"/>
</dbReference>
<name>A0A1W1ZWB0_9SPHI</name>
<dbReference type="RefSeq" id="WP_159452556.1">
    <property type="nucleotide sequence ID" value="NZ_FWYB01000001.1"/>
</dbReference>
<dbReference type="Proteomes" id="UP000192678">
    <property type="component" value="Unassembled WGS sequence"/>
</dbReference>
<keyword evidence="2" id="KW-1185">Reference proteome</keyword>
<dbReference type="AlphaFoldDB" id="A0A1W1ZWB0"/>
<accession>A0A1W1ZWB0</accession>
<organism evidence="1 2">
    <name type="scientific">Pedobacter nyackensis</name>
    <dbReference type="NCBI Taxonomy" id="475255"/>
    <lineage>
        <taxon>Bacteria</taxon>
        <taxon>Pseudomonadati</taxon>
        <taxon>Bacteroidota</taxon>
        <taxon>Sphingobacteriia</taxon>
        <taxon>Sphingobacteriales</taxon>
        <taxon>Sphingobacteriaceae</taxon>
        <taxon>Pedobacter</taxon>
    </lineage>
</organism>
<proteinExistence type="predicted"/>
<evidence type="ECO:0000313" key="2">
    <source>
        <dbReference type="Proteomes" id="UP000192678"/>
    </source>
</evidence>
<gene>
    <name evidence="1" type="ORF">SAMN04488101_10191</name>
</gene>
<evidence type="ECO:0000313" key="1">
    <source>
        <dbReference type="EMBL" id="SMC52522.1"/>
    </source>
</evidence>
<sequence>MKPDLSKLPLRYQKYGKNWKDTKTGQVIHNSKITDYLPKTPQNHEEILAKRYDLNY</sequence>
<protein>
    <submittedName>
        <fullName evidence="1">Uncharacterized protein</fullName>
    </submittedName>
</protein>
<dbReference type="STRING" id="475255.SAMN04488101_10191"/>